<keyword evidence="8 16" id="KW-0274">FAD</keyword>
<evidence type="ECO:0000256" key="10">
    <source>
        <dbReference type="ARBA" id="ARBA00022960"/>
    </source>
</evidence>
<keyword evidence="7 16" id="KW-0285">Flavoprotein</keyword>
<evidence type="ECO:0000256" key="5">
    <source>
        <dbReference type="ARBA" id="ARBA00022490"/>
    </source>
</evidence>
<evidence type="ECO:0000256" key="7">
    <source>
        <dbReference type="ARBA" id="ARBA00022630"/>
    </source>
</evidence>
<dbReference type="UniPathway" id="UPA00219"/>
<dbReference type="Proteomes" id="UP000231569">
    <property type="component" value="Unassembled WGS sequence"/>
</dbReference>
<feature type="domain" description="FAD-binding PCMH-type" evidence="17">
    <location>
        <begin position="32"/>
        <end position="204"/>
    </location>
</feature>
<dbReference type="GO" id="GO:0071949">
    <property type="term" value="F:FAD binding"/>
    <property type="evidence" value="ECO:0007669"/>
    <property type="project" value="InterPro"/>
</dbReference>
<dbReference type="GO" id="GO:0008360">
    <property type="term" value="P:regulation of cell shape"/>
    <property type="evidence" value="ECO:0007669"/>
    <property type="project" value="UniProtKB-KW"/>
</dbReference>
<reference evidence="19" key="1">
    <citation type="submission" date="2017-09" db="EMBL/GenBank/DDBJ databases">
        <title>Depth-based differentiation of microbial function through sediment-hosted aquifers and enrichment of novel symbionts in the deep terrestrial subsurface.</title>
        <authorList>
            <person name="Probst A.J."/>
            <person name="Ladd B."/>
            <person name="Jarett J.K."/>
            <person name="Geller-Mcgrath D.E."/>
            <person name="Sieber C.M.K."/>
            <person name="Emerson J.B."/>
            <person name="Anantharaman K."/>
            <person name="Thomas B.C."/>
            <person name="Malmstrom R."/>
            <person name="Stieglmeier M."/>
            <person name="Klingl A."/>
            <person name="Woyke T."/>
            <person name="Ryan C.M."/>
            <person name="Banfield J.F."/>
        </authorList>
    </citation>
    <scope>NUCLEOTIDE SEQUENCE [LARGE SCALE GENOMIC DNA]</scope>
</reference>
<proteinExistence type="inferred from homology"/>
<dbReference type="GO" id="GO:0051301">
    <property type="term" value="P:cell division"/>
    <property type="evidence" value="ECO:0007669"/>
    <property type="project" value="UniProtKB-KW"/>
</dbReference>
<dbReference type="InterPro" id="IPR036318">
    <property type="entry name" value="FAD-bd_PCMH-like_sf"/>
</dbReference>
<feature type="active site" description="Proton donor" evidence="16">
    <location>
        <position position="233"/>
    </location>
</feature>
<keyword evidence="12 16" id="KW-0560">Oxidoreductase</keyword>
<dbReference type="EMBL" id="PFEE01000051">
    <property type="protein sequence ID" value="PJE63624.1"/>
    <property type="molecule type" value="Genomic_DNA"/>
</dbReference>
<dbReference type="PROSITE" id="PS51387">
    <property type="entry name" value="FAD_PCMH"/>
    <property type="match status" value="1"/>
</dbReference>
<dbReference type="AlphaFoldDB" id="A0A2M8KUL7"/>
<evidence type="ECO:0000256" key="11">
    <source>
        <dbReference type="ARBA" id="ARBA00022984"/>
    </source>
</evidence>
<dbReference type="SUPFAM" id="SSF56194">
    <property type="entry name" value="Uridine diphospho-N-Acetylenolpyruvylglucosamine reductase, MurB, C-terminal domain"/>
    <property type="match status" value="1"/>
</dbReference>
<dbReference type="Gene3D" id="3.90.78.10">
    <property type="entry name" value="UDP-N-acetylenolpyruvoylglucosamine reductase, C-terminal domain"/>
    <property type="match status" value="1"/>
</dbReference>
<dbReference type="Pfam" id="PF02873">
    <property type="entry name" value="MurB_C"/>
    <property type="match status" value="1"/>
</dbReference>
<evidence type="ECO:0000313" key="19">
    <source>
        <dbReference type="Proteomes" id="UP000231569"/>
    </source>
</evidence>
<keyword evidence="13 16" id="KW-0131">Cell cycle</keyword>
<dbReference type="InterPro" id="IPR011601">
    <property type="entry name" value="MurB_C"/>
</dbReference>
<dbReference type="NCBIfam" id="TIGR00179">
    <property type="entry name" value="murB"/>
    <property type="match status" value="1"/>
</dbReference>
<comment type="pathway">
    <text evidence="4 16">Cell wall biogenesis; peptidoglycan biosynthesis.</text>
</comment>
<dbReference type="PANTHER" id="PTHR21071">
    <property type="entry name" value="UDP-N-ACETYLENOLPYRUVOYLGLUCOSAMINE REDUCTASE"/>
    <property type="match status" value="1"/>
</dbReference>
<dbReference type="SUPFAM" id="SSF56176">
    <property type="entry name" value="FAD-binding/transporter-associated domain-like"/>
    <property type="match status" value="1"/>
</dbReference>
<comment type="caution">
    <text evidence="18">The sequence shown here is derived from an EMBL/GenBank/DDBJ whole genome shotgun (WGS) entry which is preliminary data.</text>
</comment>
<dbReference type="GO" id="GO:0071555">
    <property type="term" value="P:cell wall organization"/>
    <property type="evidence" value="ECO:0007669"/>
    <property type="project" value="UniProtKB-KW"/>
</dbReference>
<dbReference type="EC" id="1.3.1.98" evidence="16"/>
<dbReference type="PANTHER" id="PTHR21071:SF4">
    <property type="entry name" value="UDP-N-ACETYLENOLPYRUVOYLGLUCOSAMINE REDUCTASE"/>
    <property type="match status" value="1"/>
</dbReference>
<evidence type="ECO:0000256" key="4">
    <source>
        <dbReference type="ARBA" id="ARBA00004752"/>
    </source>
</evidence>
<dbReference type="InterPro" id="IPR036635">
    <property type="entry name" value="MurB_C_sf"/>
</dbReference>
<dbReference type="Gene3D" id="3.30.465.10">
    <property type="match status" value="1"/>
</dbReference>
<dbReference type="GO" id="GO:0009252">
    <property type="term" value="P:peptidoglycan biosynthetic process"/>
    <property type="evidence" value="ECO:0007669"/>
    <property type="project" value="UniProtKB-UniRule"/>
</dbReference>
<evidence type="ECO:0000256" key="15">
    <source>
        <dbReference type="ARBA" id="ARBA00048914"/>
    </source>
</evidence>
<dbReference type="InterPro" id="IPR016167">
    <property type="entry name" value="FAD-bd_PCMH_sub1"/>
</dbReference>
<evidence type="ECO:0000256" key="9">
    <source>
        <dbReference type="ARBA" id="ARBA00022857"/>
    </source>
</evidence>
<dbReference type="Pfam" id="PF01565">
    <property type="entry name" value="FAD_binding_4"/>
    <property type="match status" value="1"/>
</dbReference>
<comment type="catalytic activity">
    <reaction evidence="15 16">
        <text>UDP-N-acetyl-alpha-D-muramate + NADP(+) = UDP-N-acetyl-3-O-(1-carboxyvinyl)-alpha-D-glucosamine + NADPH + H(+)</text>
        <dbReference type="Rhea" id="RHEA:12248"/>
        <dbReference type="ChEBI" id="CHEBI:15378"/>
        <dbReference type="ChEBI" id="CHEBI:57783"/>
        <dbReference type="ChEBI" id="CHEBI:58349"/>
        <dbReference type="ChEBI" id="CHEBI:68483"/>
        <dbReference type="ChEBI" id="CHEBI:70757"/>
        <dbReference type="EC" id="1.3.1.98"/>
    </reaction>
</comment>
<dbReference type="InterPro" id="IPR016166">
    <property type="entry name" value="FAD-bd_PCMH"/>
</dbReference>
<comment type="similarity">
    <text evidence="16">Belongs to the MurB family.</text>
</comment>
<keyword evidence="14 16" id="KW-0961">Cell wall biogenesis/degradation</keyword>
<evidence type="ECO:0000256" key="3">
    <source>
        <dbReference type="ARBA" id="ARBA00004496"/>
    </source>
</evidence>
<evidence type="ECO:0000256" key="14">
    <source>
        <dbReference type="ARBA" id="ARBA00023316"/>
    </source>
</evidence>
<evidence type="ECO:0000256" key="2">
    <source>
        <dbReference type="ARBA" id="ARBA00003921"/>
    </source>
</evidence>
<gene>
    <name evidence="16 18" type="primary">murB</name>
    <name evidence="18" type="ORF">COU89_02365</name>
</gene>
<dbReference type="InterPro" id="IPR003170">
    <property type="entry name" value="MurB"/>
</dbReference>
<evidence type="ECO:0000313" key="18">
    <source>
        <dbReference type="EMBL" id="PJE63624.1"/>
    </source>
</evidence>
<evidence type="ECO:0000256" key="13">
    <source>
        <dbReference type="ARBA" id="ARBA00023306"/>
    </source>
</evidence>
<keyword evidence="6 16" id="KW-0132">Cell division</keyword>
<evidence type="ECO:0000259" key="17">
    <source>
        <dbReference type="PROSITE" id="PS51387"/>
    </source>
</evidence>
<protein>
    <recommendedName>
        <fullName evidence="16">UDP-N-acetylenolpyruvoylglucosamine reductase</fullName>
        <ecNumber evidence="16">1.3.1.98</ecNumber>
    </recommendedName>
    <alternativeName>
        <fullName evidence="16">UDP-N-acetylmuramate dehydrogenase</fullName>
    </alternativeName>
</protein>
<comment type="cofactor">
    <cofactor evidence="1 16">
        <name>FAD</name>
        <dbReference type="ChEBI" id="CHEBI:57692"/>
    </cofactor>
</comment>
<comment type="subcellular location">
    <subcellularLocation>
        <location evidence="3 16">Cytoplasm</location>
    </subcellularLocation>
</comment>
<evidence type="ECO:0000256" key="16">
    <source>
        <dbReference type="HAMAP-Rule" id="MF_00037"/>
    </source>
</evidence>
<feature type="active site" evidence="16">
    <location>
        <position position="313"/>
    </location>
</feature>
<dbReference type="Gene3D" id="3.30.43.10">
    <property type="entry name" value="Uridine Diphospho-n-acetylenolpyruvylglucosamine Reductase, domain 2"/>
    <property type="match status" value="1"/>
</dbReference>
<keyword evidence="10 16" id="KW-0133">Cell shape</keyword>
<evidence type="ECO:0000256" key="1">
    <source>
        <dbReference type="ARBA" id="ARBA00001974"/>
    </source>
</evidence>
<evidence type="ECO:0000256" key="6">
    <source>
        <dbReference type="ARBA" id="ARBA00022618"/>
    </source>
</evidence>
<accession>A0A2M8KUL7</accession>
<name>A0A2M8KUL7_9BACT</name>
<dbReference type="InterPro" id="IPR016169">
    <property type="entry name" value="FAD-bd_PCMH_sub2"/>
</dbReference>
<dbReference type="InterPro" id="IPR006094">
    <property type="entry name" value="Oxid_FAD_bind_N"/>
</dbReference>
<dbReference type="GO" id="GO:0005829">
    <property type="term" value="C:cytosol"/>
    <property type="evidence" value="ECO:0007669"/>
    <property type="project" value="TreeGrafter"/>
</dbReference>
<dbReference type="GO" id="GO:0008762">
    <property type="term" value="F:UDP-N-acetylmuramate dehydrogenase activity"/>
    <property type="evidence" value="ECO:0007669"/>
    <property type="project" value="UniProtKB-UniRule"/>
</dbReference>
<keyword evidence="5 16" id="KW-0963">Cytoplasm</keyword>
<evidence type="ECO:0000256" key="8">
    <source>
        <dbReference type="ARBA" id="ARBA00022827"/>
    </source>
</evidence>
<dbReference type="HAMAP" id="MF_00037">
    <property type="entry name" value="MurB"/>
    <property type="match status" value="1"/>
</dbReference>
<organism evidence="18 19">
    <name type="scientific">Candidatus Roizmanbacteria bacterium CG10_big_fil_rev_8_21_14_0_10_45_7</name>
    <dbReference type="NCBI Taxonomy" id="1974854"/>
    <lineage>
        <taxon>Bacteria</taxon>
        <taxon>Candidatus Roizmaniibacteriota</taxon>
    </lineage>
</organism>
<keyword evidence="11 16" id="KW-0573">Peptidoglycan synthesis</keyword>
<keyword evidence="9 16" id="KW-0521">NADP</keyword>
<evidence type="ECO:0000256" key="12">
    <source>
        <dbReference type="ARBA" id="ARBA00023002"/>
    </source>
</evidence>
<sequence>MLPMPKAKQILQKNITIGTLRWDVPLSSLTTMRIGGPAWAMVQTDNVDEIRCVYDLVAQKEIPLFVLGGGSNVVFPDEGYPGIILKLPLGSISTEVRDKDRVAVTFSGGYLSQLAAQKTVDLGLTGFESMYGLPGTLGGAIVMNSKWPAGKFMTGDVLESVQYLRPDGSLTTMRHDELDFSYGHSSLQNKKGIVTQATFVFSQDDPKEGMRRCMEIMEYRKKTQPHGVKTAGCVFKNIGKNEQELHDLPYGSSGYLIDQAGLKGTRIGGLTVSTVHANFFVNDGTATYADYRALVEKVRQTVYDKFSVKLTEEVYAVHH</sequence>
<comment type="caution">
    <text evidence="16">Lacks conserved residue(s) required for the propagation of feature annotation.</text>
</comment>
<comment type="function">
    <text evidence="2 16">Cell wall formation.</text>
</comment>